<evidence type="ECO:0000256" key="5">
    <source>
        <dbReference type="ARBA" id="ARBA00022692"/>
    </source>
</evidence>
<evidence type="ECO:0000259" key="9">
    <source>
        <dbReference type="Pfam" id="PF00892"/>
    </source>
</evidence>
<dbReference type="InterPro" id="IPR004626">
    <property type="entry name" value="RarD"/>
</dbReference>
<evidence type="ECO:0000256" key="2">
    <source>
        <dbReference type="ARBA" id="ARBA00007362"/>
    </source>
</evidence>
<gene>
    <name evidence="10" type="primary">rarD</name>
    <name evidence="10" type="ORF">LVJ81_12620</name>
</gene>
<feature type="transmembrane region" description="Helical" evidence="8">
    <location>
        <begin position="74"/>
        <end position="96"/>
    </location>
</feature>
<reference evidence="10" key="1">
    <citation type="submission" date="2021-12" db="EMBL/GenBank/DDBJ databases">
        <authorList>
            <person name="Veyrier F.J."/>
        </authorList>
    </citation>
    <scope>NUCLEOTIDE SEQUENCE</scope>
    <source>
        <strain evidence="10">SAG 1488-6</strain>
    </source>
</reference>
<evidence type="ECO:0000256" key="8">
    <source>
        <dbReference type="SAM" id="Phobius"/>
    </source>
</evidence>
<dbReference type="PANTHER" id="PTHR22911">
    <property type="entry name" value="ACYL-MALONYL CONDENSING ENZYME-RELATED"/>
    <property type="match status" value="1"/>
</dbReference>
<feature type="transmembrane region" description="Helical" evidence="8">
    <location>
        <begin position="108"/>
        <end position="125"/>
    </location>
</feature>
<evidence type="ECO:0000256" key="3">
    <source>
        <dbReference type="ARBA" id="ARBA00022448"/>
    </source>
</evidence>
<feature type="transmembrane region" description="Helical" evidence="8">
    <location>
        <begin position="248"/>
        <end position="268"/>
    </location>
</feature>
<feature type="transmembrane region" description="Helical" evidence="8">
    <location>
        <begin position="274"/>
        <end position="292"/>
    </location>
</feature>
<name>A0ABY4EAS7_VITST</name>
<dbReference type="Pfam" id="PF00892">
    <property type="entry name" value="EamA"/>
    <property type="match status" value="2"/>
</dbReference>
<reference evidence="10" key="2">
    <citation type="journal article" date="2022" name="Res Sq">
        <title>Evolution of multicellular longitudinally dividing oral cavity symbionts (Neisseriaceae).</title>
        <authorList>
            <person name="Nyongesa S."/>
            <person name="Weber P."/>
            <person name="Bernet E."/>
            <person name="Pullido F."/>
            <person name="Nieckarz M."/>
            <person name="Delaby M."/>
            <person name="Nieves C."/>
            <person name="Viehboeck T."/>
            <person name="Krause N."/>
            <person name="Rivera-Millot A."/>
            <person name="Nakamura A."/>
            <person name="Vischer N."/>
            <person name="VanNieuwenhze M."/>
            <person name="Brun Y."/>
            <person name="Cava F."/>
            <person name="Bulgheresi S."/>
            <person name="Veyrier F."/>
        </authorList>
    </citation>
    <scope>NUCLEOTIDE SEQUENCE</scope>
    <source>
        <strain evidence="10">SAG 1488-6</strain>
    </source>
</reference>
<dbReference type="InterPro" id="IPR000620">
    <property type="entry name" value="EamA_dom"/>
</dbReference>
<comment type="subcellular location">
    <subcellularLocation>
        <location evidence="1">Cell membrane</location>
        <topology evidence="1">Multi-pass membrane protein</topology>
    </subcellularLocation>
</comment>
<feature type="domain" description="EamA" evidence="9">
    <location>
        <begin position="158"/>
        <end position="288"/>
    </location>
</feature>
<keyword evidence="7 8" id="KW-0472">Membrane</keyword>
<keyword evidence="11" id="KW-1185">Reference proteome</keyword>
<feature type="domain" description="EamA" evidence="9">
    <location>
        <begin position="11"/>
        <end position="149"/>
    </location>
</feature>
<dbReference type="EMBL" id="CP091512">
    <property type="protein sequence ID" value="UOO92428.1"/>
    <property type="molecule type" value="Genomic_DNA"/>
</dbReference>
<evidence type="ECO:0000256" key="7">
    <source>
        <dbReference type="ARBA" id="ARBA00023136"/>
    </source>
</evidence>
<dbReference type="Proteomes" id="UP000832034">
    <property type="component" value="Chromosome"/>
</dbReference>
<dbReference type="SUPFAM" id="SSF103481">
    <property type="entry name" value="Multidrug resistance efflux transporter EmrE"/>
    <property type="match status" value="2"/>
</dbReference>
<feature type="transmembrane region" description="Helical" evidence="8">
    <location>
        <begin position="184"/>
        <end position="203"/>
    </location>
</feature>
<comment type="similarity">
    <text evidence="2">Belongs to the EamA transporter family.</text>
</comment>
<feature type="transmembrane region" description="Helical" evidence="8">
    <location>
        <begin position="215"/>
        <end position="236"/>
    </location>
</feature>
<keyword evidence="5 8" id="KW-0812">Transmembrane</keyword>
<sequence length="298" mass="33248">MSNIHYPEKKLGLIYAISCYMIWGLFALYWYPLTQTDMPASQILAQRVIWSTVFALILMVALRQTKIVVDAIKTPKVLGVFVLSAALLGANWLIYIGAITSNHVLDASLGYFISPLFSILLGRLFFNERLSYLQVAAVGVASLGVIWLIVLYGNVPWIALGLTISFGFYSLVRKLAPLPALPGLMLETLCMLPIALLYLAFQQQQNTLYLDLSSFNWAILVGSGIITTVPLLLFAAGAKRISMTEMGIIQYISPTLQLITGLILFHETFNQDRFIGYALVWAAVILYLLSSWQKRRKA</sequence>
<feature type="transmembrane region" description="Helical" evidence="8">
    <location>
        <begin position="155"/>
        <end position="172"/>
    </location>
</feature>
<proteinExistence type="inferred from homology"/>
<evidence type="ECO:0000313" key="10">
    <source>
        <dbReference type="EMBL" id="UOO92428.1"/>
    </source>
</evidence>
<feature type="transmembrane region" description="Helical" evidence="8">
    <location>
        <begin position="12"/>
        <end position="31"/>
    </location>
</feature>
<organism evidence="10 11">
    <name type="scientific">Vitreoscilla stercoraria</name>
    <dbReference type="NCBI Taxonomy" id="61"/>
    <lineage>
        <taxon>Bacteria</taxon>
        <taxon>Pseudomonadati</taxon>
        <taxon>Pseudomonadota</taxon>
        <taxon>Betaproteobacteria</taxon>
        <taxon>Neisseriales</taxon>
        <taxon>Neisseriaceae</taxon>
        <taxon>Vitreoscilla</taxon>
    </lineage>
</organism>
<evidence type="ECO:0000256" key="1">
    <source>
        <dbReference type="ARBA" id="ARBA00004651"/>
    </source>
</evidence>
<dbReference type="PANTHER" id="PTHR22911:SF137">
    <property type="entry name" value="SOLUTE CARRIER FAMILY 35 MEMBER G2-RELATED"/>
    <property type="match status" value="1"/>
</dbReference>
<keyword evidence="6 8" id="KW-1133">Transmembrane helix</keyword>
<keyword evidence="4" id="KW-1003">Cell membrane</keyword>
<evidence type="ECO:0000313" key="11">
    <source>
        <dbReference type="Proteomes" id="UP000832034"/>
    </source>
</evidence>
<feature type="transmembrane region" description="Helical" evidence="8">
    <location>
        <begin position="43"/>
        <end position="62"/>
    </location>
</feature>
<accession>A0ABY4EAS7</accession>
<protein>
    <submittedName>
        <fullName evidence="10">EamA family transporter RarD</fullName>
    </submittedName>
</protein>
<dbReference type="RefSeq" id="WP_040755812.1">
    <property type="nucleotide sequence ID" value="NZ_CP091512.1"/>
</dbReference>
<evidence type="ECO:0000256" key="6">
    <source>
        <dbReference type="ARBA" id="ARBA00022989"/>
    </source>
</evidence>
<keyword evidence="3" id="KW-0813">Transport</keyword>
<feature type="transmembrane region" description="Helical" evidence="8">
    <location>
        <begin position="132"/>
        <end position="149"/>
    </location>
</feature>
<dbReference type="NCBIfam" id="TIGR00688">
    <property type="entry name" value="rarD"/>
    <property type="match status" value="1"/>
</dbReference>
<evidence type="ECO:0000256" key="4">
    <source>
        <dbReference type="ARBA" id="ARBA00022475"/>
    </source>
</evidence>
<dbReference type="InterPro" id="IPR037185">
    <property type="entry name" value="EmrE-like"/>
</dbReference>